<dbReference type="EMBL" id="HG994362">
    <property type="protein sequence ID" value="CAF2221009.1"/>
    <property type="molecule type" value="Genomic_DNA"/>
</dbReference>
<feature type="compositionally biased region" description="Polar residues" evidence="1">
    <location>
        <begin position="67"/>
        <end position="76"/>
    </location>
</feature>
<gene>
    <name evidence="2" type="ORF">DARMORV10_A08P06030.1</name>
</gene>
<feature type="compositionally biased region" description="Basic residues" evidence="1">
    <location>
        <begin position="98"/>
        <end position="112"/>
    </location>
</feature>
<reference evidence="2" key="1">
    <citation type="submission" date="2021-01" db="EMBL/GenBank/DDBJ databases">
        <authorList>
            <consortium name="Genoscope - CEA"/>
            <person name="William W."/>
        </authorList>
    </citation>
    <scope>NUCLEOTIDE SEQUENCE</scope>
</reference>
<dbReference type="Proteomes" id="UP001295469">
    <property type="component" value="Chromosome A08"/>
</dbReference>
<evidence type="ECO:0000313" key="2">
    <source>
        <dbReference type="EMBL" id="CAF2221009.1"/>
    </source>
</evidence>
<feature type="region of interest" description="Disordered" evidence="1">
    <location>
        <begin position="1"/>
        <end position="229"/>
    </location>
</feature>
<proteinExistence type="predicted"/>
<feature type="non-terminal residue" evidence="2">
    <location>
        <position position="1"/>
    </location>
</feature>
<name>A0A816ZLT8_BRANA</name>
<organism evidence="2">
    <name type="scientific">Brassica napus</name>
    <name type="common">Rape</name>
    <dbReference type="NCBI Taxonomy" id="3708"/>
    <lineage>
        <taxon>Eukaryota</taxon>
        <taxon>Viridiplantae</taxon>
        <taxon>Streptophyta</taxon>
        <taxon>Embryophyta</taxon>
        <taxon>Tracheophyta</taxon>
        <taxon>Spermatophyta</taxon>
        <taxon>Magnoliopsida</taxon>
        <taxon>eudicotyledons</taxon>
        <taxon>Gunneridae</taxon>
        <taxon>Pentapetalae</taxon>
        <taxon>rosids</taxon>
        <taxon>malvids</taxon>
        <taxon>Brassicales</taxon>
        <taxon>Brassicaceae</taxon>
        <taxon>Brassiceae</taxon>
        <taxon>Brassica</taxon>
    </lineage>
</organism>
<protein>
    <submittedName>
        <fullName evidence="2">(rape) hypothetical protein</fullName>
    </submittedName>
</protein>
<feature type="compositionally biased region" description="Basic and acidic residues" evidence="1">
    <location>
        <begin position="188"/>
        <end position="197"/>
    </location>
</feature>
<feature type="compositionally biased region" description="Basic residues" evidence="1">
    <location>
        <begin position="206"/>
        <end position="221"/>
    </location>
</feature>
<evidence type="ECO:0000256" key="1">
    <source>
        <dbReference type="SAM" id="MobiDB-lite"/>
    </source>
</evidence>
<accession>A0A816ZLT8</accession>
<sequence length="241" mass="27495">DSENQRTDRQTEQERDNEAQPQGGGLEETHSREPPQALQERGRERRKTNRNHLNQAGSRAIDDSLSKTRSTVSALNQEPPARHTTRTRDPRNTPTWNKPRRNLSSRSRPRNHFRQDTKGNRRRSKGKKNVRRNPTQKADHNLQPATTHPPRRVTRDQTSAGISLGLPPARAQTSRDDHISVGNQMGREGQKEDEIRVTRRSPPASKKARLAGSKRRPAKKRAFGEKVRGERNSKVLSCVPY</sequence>
<dbReference type="AlphaFoldDB" id="A0A816ZLT8"/>
<feature type="compositionally biased region" description="Basic residues" evidence="1">
    <location>
        <begin position="120"/>
        <end position="131"/>
    </location>
</feature>
<feature type="compositionally biased region" description="Basic and acidic residues" evidence="1">
    <location>
        <begin position="1"/>
        <end position="18"/>
    </location>
</feature>